<dbReference type="InterPro" id="IPR043502">
    <property type="entry name" value="DNA/RNA_pol_sf"/>
</dbReference>
<dbReference type="AlphaFoldDB" id="A0A6D2HTH2"/>
<comment type="caution">
    <text evidence="2">The sequence shown here is derived from an EMBL/GenBank/DDBJ whole genome shotgun (WGS) entry which is preliminary data.</text>
</comment>
<keyword evidence="3" id="KW-1185">Reference proteome</keyword>
<dbReference type="PANTHER" id="PTHR43383:SF2">
    <property type="entry name" value="AMIDOHYDROLASE 2 FAMILY PROTEIN"/>
    <property type="match status" value="1"/>
</dbReference>
<proteinExistence type="predicted"/>
<evidence type="ECO:0000313" key="3">
    <source>
        <dbReference type="Proteomes" id="UP000467841"/>
    </source>
</evidence>
<evidence type="ECO:0000259" key="1">
    <source>
        <dbReference type="Pfam" id="PF07727"/>
    </source>
</evidence>
<dbReference type="OrthoDB" id="430476at2759"/>
<gene>
    <name evidence="2" type="ORF">MERR_LOCUS7469</name>
</gene>
<accession>A0A6D2HTH2</accession>
<dbReference type="Pfam" id="PF07727">
    <property type="entry name" value="RVT_2"/>
    <property type="match status" value="1"/>
</dbReference>
<dbReference type="SUPFAM" id="SSF56672">
    <property type="entry name" value="DNA/RNA polymerases"/>
    <property type="match status" value="1"/>
</dbReference>
<evidence type="ECO:0000313" key="2">
    <source>
        <dbReference type="EMBL" id="CAA7020234.1"/>
    </source>
</evidence>
<name>A0A6D2HTH2_9BRAS</name>
<protein>
    <recommendedName>
        <fullName evidence="1">Reverse transcriptase Ty1/copia-type domain-containing protein</fullName>
    </recommendedName>
</protein>
<dbReference type="InterPro" id="IPR013103">
    <property type="entry name" value="RVT_2"/>
</dbReference>
<dbReference type="EMBL" id="CACVBM020000532">
    <property type="protein sequence ID" value="CAA7020234.1"/>
    <property type="molecule type" value="Genomic_DNA"/>
</dbReference>
<reference evidence="2" key="1">
    <citation type="submission" date="2020-01" db="EMBL/GenBank/DDBJ databases">
        <authorList>
            <person name="Mishra B."/>
        </authorList>
    </citation>
    <scope>NUCLEOTIDE SEQUENCE [LARGE SCALE GENOMIC DNA]</scope>
</reference>
<feature type="domain" description="Reverse transcriptase Ty1/copia-type" evidence="1">
    <location>
        <begin position="24"/>
        <end position="235"/>
    </location>
</feature>
<sequence>MVSIDPVWSQVASPLGIPQIELPRFKARLVAKGFAQIEGVDYNEVFAPLIKHVSIRILLSAVVNQDMELEKMDDKTAFLHGVLQEKIYMEQPEGYVIKGQEDKVCLLSKSLYGLKQLPREWNYRFHTFIVKKNYKRSEYDPCVYLKGSNIDNMVYLLLYMDDMLIASKSKAEVGKLMELLKSEFMKDLRAARKILGMDIFRDREKGLLTLSQIDYLIKVLKTFHMWDCKTVQTPLGSQIKLQALTEKQEQEESSFMDEVPLSKA</sequence>
<dbReference type="Proteomes" id="UP000467841">
    <property type="component" value="Unassembled WGS sequence"/>
</dbReference>
<dbReference type="PANTHER" id="PTHR43383">
    <property type="entry name" value="NODULIN 6"/>
    <property type="match status" value="1"/>
</dbReference>
<organism evidence="2 3">
    <name type="scientific">Microthlaspi erraticum</name>
    <dbReference type="NCBI Taxonomy" id="1685480"/>
    <lineage>
        <taxon>Eukaryota</taxon>
        <taxon>Viridiplantae</taxon>
        <taxon>Streptophyta</taxon>
        <taxon>Embryophyta</taxon>
        <taxon>Tracheophyta</taxon>
        <taxon>Spermatophyta</taxon>
        <taxon>Magnoliopsida</taxon>
        <taxon>eudicotyledons</taxon>
        <taxon>Gunneridae</taxon>
        <taxon>Pentapetalae</taxon>
        <taxon>rosids</taxon>
        <taxon>malvids</taxon>
        <taxon>Brassicales</taxon>
        <taxon>Brassicaceae</taxon>
        <taxon>Coluteocarpeae</taxon>
        <taxon>Microthlaspi</taxon>
    </lineage>
</organism>